<dbReference type="VEuPathDB" id="VectorBase:BGLAX_048665"/>
<name>A0A2C9LGA5_BIOGL</name>
<proteinExistence type="predicted"/>
<organism evidence="1 2">
    <name type="scientific">Biomphalaria glabrata</name>
    <name type="common">Bloodfluke planorb</name>
    <name type="synonym">Freshwater snail</name>
    <dbReference type="NCBI Taxonomy" id="6526"/>
    <lineage>
        <taxon>Eukaryota</taxon>
        <taxon>Metazoa</taxon>
        <taxon>Spiralia</taxon>
        <taxon>Lophotrochozoa</taxon>
        <taxon>Mollusca</taxon>
        <taxon>Gastropoda</taxon>
        <taxon>Heterobranchia</taxon>
        <taxon>Euthyneura</taxon>
        <taxon>Panpulmonata</taxon>
        <taxon>Hygrophila</taxon>
        <taxon>Lymnaeoidea</taxon>
        <taxon>Planorbidae</taxon>
        <taxon>Biomphalaria</taxon>
    </lineage>
</organism>
<sequence>NELEKYYWTGRDVLVNELEKYNWTRRDVLVNELEKYNWTRRDVLVNELEKYNWTRRDVLVNELEKYNWTRRDVLVNELEKYNWTRRDVLVNELEKLEYKVSVSLGLWYGVLFQVNVVSKELQCETVDLSTAMDSYNNLMTWLKKLRVDRFVQILVTAKELAENMEVVAIFPAKRQRKGLYDKSFENFTSGNAEDDYRINCFNRIVDITIQSLQPRFEQLKSNHNLFGFLVSFKSLQLEDIRKFAGSLEQALASSTDQSADICGREIAVEMECLRHILPNTTKTPVEILAYLSTNERTYQHAIMRIKVGLDHVAATLSFDVMKFMFDVYSKSTHRSFILAKQKVESTFL</sequence>
<gene>
    <name evidence="1" type="primary">106080013</name>
</gene>
<protein>
    <submittedName>
        <fullName evidence="1">Uncharacterized protein</fullName>
    </submittedName>
</protein>
<dbReference type="KEGG" id="bgt:106080013"/>
<dbReference type="Proteomes" id="UP000076420">
    <property type="component" value="Unassembled WGS sequence"/>
</dbReference>
<evidence type="ECO:0000313" key="1">
    <source>
        <dbReference type="EnsemblMetazoa" id="BGLB030674-PA"/>
    </source>
</evidence>
<dbReference type="EnsemblMetazoa" id="BGLB030674-RA">
    <property type="protein sequence ID" value="BGLB030674-PA"/>
    <property type="gene ID" value="BGLB030674"/>
</dbReference>
<evidence type="ECO:0000313" key="2">
    <source>
        <dbReference type="Proteomes" id="UP000076420"/>
    </source>
</evidence>
<accession>A0A2C9LGA5</accession>
<dbReference type="STRING" id="6526.A0A2C9LGA5"/>
<dbReference type="AlphaFoldDB" id="A0A2C9LGA5"/>
<dbReference type="VEuPathDB" id="VectorBase:BGLB030674"/>
<reference evidence="1" key="1">
    <citation type="submission" date="2020-05" db="UniProtKB">
        <authorList>
            <consortium name="EnsemblMetazoa"/>
        </authorList>
    </citation>
    <scope>IDENTIFICATION</scope>
    <source>
        <strain evidence="1">BB02</strain>
    </source>
</reference>